<reference evidence="2" key="1">
    <citation type="submission" date="2021-02" db="EMBL/GenBank/DDBJ databases">
        <authorList>
            <person name="Nowell W R."/>
        </authorList>
    </citation>
    <scope>NUCLEOTIDE SEQUENCE</scope>
</reference>
<sequence length="236" mass="26587">MKKNNLLVILAIALLNYCENSVGTAQLPGVCYMYGNRHLIPFAQQPGGDHAQYLCQQNDDQTLISNKYVLGTVNVTTNPSWNENFRFEFYEESGELICIITSQNYRCDDASRRVVIHRSLTAVHIYYRYSPTEDLRIEIISYKAYNKIKELVIPVSSTSVSHAKAACIRDLRVSNNKAFATSMIVFLLRDGLYRKTMNNVLYGNQASQIVQAITQASASAHREAMTLITNSTTNLA</sequence>
<evidence type="ECO:0000256" key="1">
    <source>
        <dbReference type="SAM" id="SignalP"/>
    </source>
</evidence>
<feature type="chain" id="PRO_5032480432" description="C2 domain-containing protein" evidence="1">
    <location>
        <begin position="21"/>
        <end position="236"/>
    </location>
</feature>
<accession>A0A814NBF0</accession>
<evidence type="ECO:0008006" key="4">
    <source>
        <dbReference type="Google" id="ProtNLM"/>
    </source>
</evidence>
<keyword evidence="1" id="KW-0732">Signal</keyword>
<comment type="caution">
    <text evidence="2">The sequence shown here is derived from an EMBL/GenBank/DDBJ whole genome shotgun (WGS) entry which is preliminary data.</text>
</comment>
<evidence type="ECO:0000313" key="2">
    <source>
        <dbReference type="EMBL" id="CAF1090856.1"/>
    </source>
</evidence>
<feature type="signal peptide" evidence="1">
    <location>
        <begin position="1"/>
        <end position="20"/>
    </location>
</feature>
<dbReference type="Proteomes" id="UP000663889">
    <property type="component" value="Unassembled WGS sequence"/>
</dbReference>
<organism evidence="2 3">
    <name type="scientific">Rotaria sordida</name>
    <dbReference type="NCBI Taxonomy" id="392033"/>
    <lineage>
        <taxon>Eukaryota</taxon>
        <taxon>Metazoa</taxon>
        <taxon>Spiralia</taxon>
        <taxon>Gnathifera</taxon>
        <taxon>Rotifera</taxon>
        <taxon>Eurotatoria</taxon>
        <taxon>Bdelloidea</taxon>
        <taxon>Philodinida</taxon>
        <taxon>Philodinidae</taxon>
        <taxon>Rotaria</taxon>
    </lineage>
</organism>
<gene>
    <name evidence="2" type="ORF">SEV965_LOCUS15354</name>
</gene>
<evidence type="ECO:0000313" key="3">
    <source>
        <dbReference type="Proteomes" id="UP000663889"/>
    </source>
</evidence>
<dbReference type="EMBL" id="CAJNOU010000797">
    <property type="protein sequence ID" value="CAF1090856.1"/>
    <property type="molecule type" value="Genomic_DNA"/>
</dbReference>
<proteinExistence type="predicted"/>
<name>A0A814NBF0_9BILA</name>
<protein>
    <recommendedName>
        <fullName evidence="4">C2 domain-containing protein</fullName>
    </recommendedName>
</protein>
<dbReference type="AlphaFoldDB" id="A0A814NBF0"/>